<keyword evidence="1" id="KW-0812">Transmembrane</keyword>
<dbReference type="EMBL" id="UASJ01000001">
    <property type="protein sequence ID" value="SQB63313.1"/>
    <property type="molecule type" value="Genomic_DNA"/>
</dbReference>
<evidence type="ECO:0000256" key="1">
    <source>
        <dbReference type="SAM" id="Phobius"/>
    </source>
</evidence>
<proteinExistence type="predicted"/>
<keyword evidence="1" id="KW-1133">Transmembrane helix</keyword>
<evidence type="ECO:0008006" key="4">
    <source>
        <dbReference type="Google" id="ProtNLM"/>
    </source>
</evidence>
<gene>
    <name evidence="2" type="ORF">NCTC11820_00079</name>
</gene>
<name>A0A2X2YK80_9ACTO</name>
<organism evidence="2 3">
    <name type="scientific">Mobiluncus curtisii</name>
    <dbReference type="NCBI Taxonomy" id="2051"/>
    <lineage>
        <taxon>Bacteria</taxon>
        <taxon>Bacillati</taxon>
        <taxon>Actinomycetota</taxon>
        <taxon>Actinomycetes</taxon>
        <taxon>Actinomycetales</taxon>
        <taxon>Actinomycetaceae</taxon>
        <taxon>Mobiluncus</taxon>
    </lineage>
</organism>
<feature type="transmembrane region" description="Helical" evidence="1">
    <location>
        <begin position="30"/>
        <end position="56"/>
    </location>
</feature>
<dbReference type="AlphaFoldDB" id="A0A2X2YK80"/>
<evidence type="ECO:0000313" key="3">
    <source>
        <dbReference type="Proteomes" id="UP000250245"/>
    </source>
</evidence>
<reference evidence="2 3" key="1">
    <citation type="submission" date="2018-06" db="EMBL/GenBank/DDBJ databases">
        <authorList>
            <consortium name="Pathogen Informatics"/>
            <person name="Doyle S."/>
        </authorList>
    </citation>
    <scope>NUCLEOTIDE SEQUENCE [LARGE SCALE GENOMIC DNA]</scope>
    <source>
        <strain evidence="2 3">NCTC11820</strain>
    </source>
</reference>
<sequence length="304" mass="32451">MPSRHSPRSYPPTSTYVPVKPRKGGAFRALLAILGIALIALGLGGALTAAGIHFFANTAQPTTPTATGPVAPALNLSGFDPGNIISDTVFYDYQSMTQADIENFIRNQNAGCVSLSAPCLADYTEDTMDIPASPRCEGYQGAPGESAGAIIYKTAQSCKINPQVLLVLLQKEQGLLTASDERLSPRSYEVATGFACPDGADCDPQYFGFGTQVYYAAAQFQRYRQNPAQFPFHTGITNDIPYSPQASCGSAPVVLANQATAALYNYTPYQPDADLLSGNPGECSSYGNANFYSLFKGWFGDSRR</sequence>
<accession>A0A2X2YK80</accession>
<evidence type="ECO:0000313" key="2">
    <source>
        <dbReference type="EMBL" id="SQB63313.1"/>
    </source>
</evidence>
<dbReference type="Proteomes" id="UP000250245">
    <property type="component" value="Unassembled WGS sequence"/>
</dbReference>
<keyword evidence="1" id="KW-0472">Membrane</keyword>
<protein>
    <recommendedName>
        <fullName evidence="4">Hemagglutinin</fullName>
    </recommendedName>
</protein>